<reference evidence="2 3" key="1">
    <citation type="submission" date="2024-03" db="EMBL/GenBank/DDBJ databases">
        <title>Chitinophaga caseinilytica sp. nov., a casein hydrolysing bacterium isolated from forest soil.</title>
        <authorList>
            <person name="Lee D.S."/>
            <person name="Han D.M."/>
            <person name="Baek J.H."/>
            <person name="Choi D.G."/>
            <person name="Jeon J.H."/>
            <person name="Jeon C.O."/>
        </authorList>
    </citation>
    <scope>NUCLEOTIDE SEQUENCE [LARGE SCALE GENOMIC DNA]</scope>
    <source>
        <strain evidence="2 3">KACC 19118</strain>
    </source>
</reference>
<dbReference type="SUPFAM" id="SSF55347">
    <property type="entry name" value="Glyceraldehyde-3-phosphate dehydrogenase-like, C-terminal domain"/>
    <property type="match status" value="1"/>
</dbReference>
<protein>
    <submittedName>
        <fullName evidence="2">Gfo/Idh/MocA family oxidoreductase</fullName>
    </submittedName>
</protein>
<dbReference type="EMBL" id="CP150096">
    <property type="protein sequence ID" value="WZN44235.1"/>
    <property type="molecule type" value="Genomic_DNA"/>
</dbReference>
<feature type="domain" description="Gfo/Idh/MocA-like oxidoreductase N-terminal" evidence="1">
    <location>
        <begin position="39"/>
        <end position="167"/>
    </location>
</feature>
<dbReference type="InterPro" id="IPR050463">
    <property type="entry name" value="Gfo/Idh/MocA_oxidrdct_glycsds"/>
</dbReference>
<dbReference type="PANTHER" id="PTHR43818:SF9">
    <property type="entry name" value="HYPOTHETICAL OXIDOREDUCTASE"/>
    <property type="match status" value="1"/>
</dbReference>
<proteinExistence type="predicted"/>
<dbReference type="SUPFAM" id="SSF51735">
    <property type="entry name" value="NAD(P)-binding Rossmann-fold domains"/>
    <property type="match status" value="1"/>
</dbReference>
<dbReference type="RefSeq" id="WP_341839025.1">
    <property type="nucleotide sequence ID" value="NZ_CP149792.1"/>
</dbReference>
<name>A0ABZ2YWD9_9BACT</name>
<keyword evidence="3" id="KW-1185">Reference proteome</keyword>
<evidence type="ECO:0000313" key="3">
    <source>
        <dbReference type="Proteomes" id="UP001449657"/>
    </source>
</evidence>
<accession>A0ABZ2YWD9</accession>
<dbReference type="PANTHER" id="PTHR43818">
    <property type="entry name" value="BCDNA.GH03377"/>
    <property type="match status" value="1"/>
</dbReference>
<dbReference type="InterPro" id="IPR036291">
    <property type="entry name" value="NAD(P)-bd_dom_sf"/>
</dbReference>
<dbReference type="InterPro" id="IPR000683">
    <property type="entry name" value="Gfo/Idh/MocA-like_OxRdtase_N"/>
</dbReference>
<dbReference type="Proteomes" id="UP001449657">
    <property type="component" value="Chromosome"/>
</dbReference>
<sequence length="345" mass="37506">MQQGHPRRTFLKTAALSGLGLAFSGKLSALETLSLAGKRIGVIGLDTEHGPHFARILNAPDAGDKFGGMRVTVAYPHGSRKIKSSMDMIPRNTTNIEAQGVKVVDSIAKLLQECDIVMLETNDGTEHLAQALEVFPSGKPVFIDKPIAASLTEVLTIYRAARHYKVPIFSSSTLRYIESVQEVRNGKIGKVKGADIFSPTPTEPSHPDLYWYGIHGVEMLFTMLGPDCLRVTHHQAGDSDVVVGEWEGGRMGTLRGFKNDMWNFGGHAFGDKGHMALGDFTGYAPLMPPIIEFFQKGVAPAPEAETIGIYAFMDAAQESRLKKGAPVSIASIMKKATERSLKIKI</sequence>
<gene>
    <name evidence="2" type="ORF">WJU22_15150</name>
</gene>
<dbReference type="Gene3D" id="3.40.50.720">
    <property type="entry name" value="NAD(P)-binding Rossmann-like Domain"/>
    <property type="match status" value="1"/>
</dbReference>
<evidence type="ECO:0000313" key="2">
    <source>
        <dbReference type="EMBL" id="WZN44235.1"/>
    </source>
</evidence>
<organism evidence="2 3">
    <name type="scientific">Chitinophaga caseinilytica</name>
    <dbReference type="NCBI Taxonomy" id="2267521"/>
    <lineage>
        <taxon>Bacteria</taxon>
        <taxon>Pseudomonadati</taxon>
        <taxon>Bacteroidota</taxon>
        <taxon>Chitinophagia</taxon>
        <taxon>Chitinophagales</taxon>
        <taxon>Chitinophagaceae</taxon>
        <taxon>Chitinophaga</taxon>
    </lineage>
</organism>
<dbReference type="InterPro" id="IPR006311">
    <property type="entry name" value="TAT_signal"/>
</dbReference>
<dbReference type="Pfam" id="PF01408">
    <property type="entry name" value="GFO_IDH_MocA"/>
    <property type="match status" value="1"/>
</dbReference>
<dbReference type="PROSITE" id="PS51318">
    <property type="entry name" value="TAT"/>
    <property type="match status" value="1"/>
</dbReference>
<evidence type="ECO:0000259" key="1">
    <source>
        <dbReference type="Pfam" id="PF01408"/>
    </source>
</evidence>